<feature type="domain" description="IstB-like ATP-binding" evidence="1">
    <location>
        <begin position="68"/>
        <end position="228"/>
    </location>
</feature>
<dbReference type="SUPFAM" id="SSF52540">
    <property type="entry name" value="P-loop containing nucleoside triphosphate hydrolases"/>
    <property type="match status" value="1"/>
</dbReference>
<organism evidence="2 3">
    <name type="scientific">Pseudomonas luteola</name>
    <dbReference type="NCBI Taxonomy" id="47886"/>
    <lineage>
        <taxon>Bacteria</taxon>
        <taxon>Pseudomonadati</taxon>
        <taxon>Pseudomonadota</taxon>
        <taxon>Gammaproteobacteria</taxon>
        <taxon>Pseudomonadales</taxon>
        <taxon>Pseudomonadaceae</taxon>
        <taxon>Pseudomonas</taxon>
    </lineage>
</organism>
<reference evidence="2 3" key="1">
    <citation type="submission" date="2020-11" db="EMBL/GenBank/DDBJ databases">
        <title>Enhanced detection system for hospital associated transmission using whole genome sequencing surveillance.</title>
        <authorList>
            <person name="Harrison L.H."/>
            <person name="Van Tyne D."/>
            <person name="Marsh J.W."/>
            <person name="Griffith M.P."/>
            <person name="Snyder D.J."/>
            <person name="Cooper V.S."/>
            <person name="Mustapha M."/>
        </authorList>
    </citation>
    <scope>NUCLEOTIDE SEQUENCE [LARGE SCALE GENOMIC DNA]</scope>
    <source>
        <strain evidence="2 3">PSB00013</strain>
    </source>
</reference>
<dbReference type="CDD" id="cd00009">
    <property type="entry name" value="AAA"/>
    <property type="match status" value="1"/>
</dbReference>
<dbReference type="Proteomes" id="UP000638986">
    <property type="component" value="Unassembled WGS sequence"/>
</dbReference>
<dbReference type="RefSeq" id="WP_197872912.1">
    <property type="nucleotide sequence ID" value="NZ_JADTXM010000012.1"/>
</dbReference>
<dbReference type="InterPro" id="IPR002611">
    <property type="entry name" value="IstB_ATP-bd"/>
</dbReference>
<proteinExistence type="predicted"/>
<accession>A0ABS0MUW2</accession>
<dbReference type="PANTHER" id="PTHR30050:SF4">
    <property type="entry name" value="ATP-BINDING PROTEIN RV3427C IN INSERTION SEQUENCE-RELATED"/>
    <property type="match status" value="1"/>
</dbReference>
<dbReference type="Pfam" id="PF01695">
    <property type="entry name" value="IstB_IS21"/>
    <property type="match status" value="1"/>
</dbReference>
<dbReference type="PANTHER" id="PTHR30050">
    <property type="entry name" value="CHROMOSOMAL REPLICATION INITIATOR PROTEIN DNAA"/>
    <property type="match status" value="1"/>
</dbReference>
<evidence type="ECO:0000313" key="3">
    <source>
        <dbReference type="Proteomes" id="UP000638986"/>
    </source>
</evidence>
<dbReference type="InterPro" id="IPR027417">
    <property type="entry name" value="P-loop_NTPase"/>
</dbReference>
<dbReference type="Gene3D" id="3.40.50.300">
    <property type="entry name" value="P-loop containing nucleotide triphosphate hydrolases"/>
    <property type="match status" value="1"/>
</dbReference>
<keyword evidence="2" id="KW-0547">Nucleotide-binding</keyword>
<sequence length="255" mass="28845">MDLNINEFERRFGVIAKQPAKCEQHGDFIQVVRKDQEPSGCPVCREEARKDEERAKKQFEFMYRHQSIAGIPKRYQNKGFADYEVRNPGQQQALEQCCDYVDNFYEHSKVGRCLIMLGKVGTGKTHLATAIANTLMKDHMVTAVYRTVGGIISDIRGTYDGAEGSEHEIIRLLTHCRLLILDEVGATKATEFEQSILFKIINGRYEQCLPTVVISNLAAKDLPAMLGERCVDRLRENGGIAVTFDWGSARKEIRA</sequence>
<protein>
    <submittedName>
        <fullName evidence="2">ATP-binding protein</fullName>
    </submittedName>
</protein>
<evidence type="ECO:0000313" key="2">
    <source>
        <dbReference type="EMBL" id="MBH3440507.1"/>
    </source>
</evidence>
<dbReference type="GO" id="GO:0005524">
    <property type="term" value="F:ATP binding"/>
    <property type="evidence" value="ECO:0007669"/>
    <property type="project" value="UniProtKB-KW"/>
</dbReference>
<keyword evidence="2" id="KW-0067">ATP-binding</keyword>
<evidence type="ECO:0000259" key="1">
    <source>
        <dbReference type="Pfam" id="PF01695"/>
    </source>
</evidence>
<dbReference type="EMBL" id="JADTXM010000012">
    <property type="protein sequence ID" value="MBH3440507.1"/>
    <property type="molecule type" value="Genomic_DNA"/>
</dbReference>
<name>A0ABS0MUW2_PSELU</name>
<gene>
    <name evidence="2" type="ORF">I5Q09_17635</name>
</gene>
<comment type="caution">
    <text evidence="2">The sequence shown here is derived from an EMBL/GenBank/DDBJ whole genome shotgun (WGS) entry which is preliminary data.</text>
</comment>